<protein>
    <recommendedName>
        <fullName evidence="4">ANTAR domain-containing protein</fullName>
    </recommendedName>
</protein>
<evidence type="ECO:0008006" key="4">
    <source>
        <dbReference type="Google" id="ProtNLM"/>
    </source>
</evidence>
<dbReference type="EMBL" id="JARXVH010000024">
    <property type="protein sequence ID" value="MDH6221666.1"/>
    <property type="molecule type" value="Genomic_DNA"/>
</dbReference>
<comment type="caution">
    <text evidence="2">The sequence shown here is derived from an EMBL/GenBank/DDBJ whole genome shotgun (WGS) entry which is preliminary data.</text>
</comment>
<evidence type="ECO:0000313" key="3">
    <source>
        <dbReference type="Proteomes" id="UP001160499"/>
    </source>
</evidence>
<proteinExistence type="predicted"/>
<organism evidence="2 3">
    <name type="scientific">Streptomyces pseudovenezuelae</name>
    <dbReference type="NCBI Taxonomy" id="67350"/>
    <lineage>
        <taxon>Bacteria</taxon>
        <taxon>Bacillati</taxon>
        <taxon>Actinomycetota</taxon>
        <taxon>Actinomycetes</taxon>
        <taxon>Kitasatosporales</taxon>
        <taxon>Streptomycetaceae</taxon>
        <taxon>Streptomyces</taxon>
        <taxon>Streptomyces aurantiacus group</taxon>
    </lineage>
</organism>
<name>A0ABT6M127_9ACTN</name>
<dbReference type="Proteomes" id="UP001160499">
    <property type="component" value="Unassembled WGS sequence"/>
</dbReference>
<sequence length="94" mass="10073">MNVGRQLAPRLGGEGTLPIDASGLAATALLRHSFHADQRVAAAAQHELLQVVDRGTPVEAACRIIVLEDQLEEAQRTNAEHRRTDPSVNPTATT</sequence>
<evidence type="ECO:0000313" key="2">
    <source>
        <dbReference type="EMBL" id="MDH6221666.1"/>
    </source>
</evidence>
<evidence type="ECO:0000256" key="1">
    <source>
        <dbReference type="SAM" id="MobiDB-lite"/>
    </source>
</evidence>
<gene>
    <name evidence="2" type="ORF">M2283_009013</name>
</gene>
<feature type="compositionally biased region" description="Basic and acidic residues" evidence="1">
    <location>
        <begin position="74"/>
        <end position="85"/>
    </location>
</feature>
<keyword evidence="3" id="KW-1185">Reference proteome</keyword>
<reference evidence="2 3" key="1">
    <citation type="submission" date="2023-04" db="EMBL/GenBank/DDBJ databases">
        <title>Forest soil microbial communities from Buena Vista Peninsula, Colon Province, Panama.</title>
        <authorList>
            <person name="Bouskill N."/>
        </authorList>
    </citation>
    <scope>NUCLEOTIDE SEQUENCE [LARGE SCALE GENOMIC DNA]</scope>
    <source>
        <strain evidence="2 3">GGS1</strain>
    </source>
</reference>
<feature type="region of interest" description="Disordered" evidence="1">
    <location>
        <begin position="74"/>
        <end position="94"/>
    </location>
</feature>
<accession>A0ABT6M127</accession>